<accession>A0A4Z1BGT6</accession>
<dbReference type="EMBL" id="SRPG01000434">
    <property type="protein sequence ID" value="TGN38669.1"/>
    <property type="molecule type" value="Genomic_DNA"/>
</dbReference>
<dbReference type="SUPFAM" id="SSF46689">
    <property type="entry name" value="Homeodomain-like"/>
    <property type="match status" value="1"/>
</dbReference>
<dbReference type="Proteomes" id="UP000297972">
    <property type="component" value="Unassembled WGS sequence"/>
</dbReference>
<dbReference type="RefSeq" id="WP_135819315.1">
    <property type="nucleotide sequence ID" value="NZ_SRPG01000434.1"/>
</dbReference>
<name>A0A4Z1BGT6_9RHOB</name>
<reference evidence="1 2" key="1">
    <citation type="submission" date="2019-03" db="EMBL/GenBank/DDBJ databases">
        <authorList>
            <person name="Li J."/>
        </authorList>
    </citation>
    <scope>NUCLEOTIDE SEQUENCE [LARGE SCALE GENOMIC DNA]</scope>
    <source>
        <strain evidence="1 2">3058</strain>
    </source>
</reference>
<proteinExistence type="predicted"/>
<comment type="caution">
    <text evidence="1">The sequence shown here is derived from an EMBL/GenBank/DDBJ whole genome shotgun (WGS) entry which is preliminary data.</text>
</comment>
<sequence length="113" mass="12027">MSGPLPNALRARFRACLEEGLSGRGAAARLMLSPATGSRWARAIRQHGDAAPAPQGRPRGRGKLAPHQAFLEELVAQDPDITLSELRDALAMAEGVKVHHSSIAALLKRLGFS</sequence>
<dbReference type="InterPro" id="IPR009057">
    <property type="entry name" value="Homeodomain-like_sf"/>
</dbReference>
<organism evidence="1 2">
    <name type="scientific">Paracoccus liaowanqingii</name>
    <dbReference type="NCBI Taxonomy" id="2560053"/>
    <lineage>
        <taxon>Bacteria</taxon>
        <taxon>Pseudomonadati</taxon>
        <taxon>Pseudomonadota</taxon>
        <taxon>Alphaproteobacteria</taxon>
        <taxon>Rhodobacterales</taxon>
        <taxon>Paracoccaceae</taxon>
        <taxon>Paracoccus</taxon>
    </lineage>
</organism>
<keyword evidence="2" id="KW-1185">Reference proteome</keyword>
<feature type="non-terminal residue" evidence="1">
    <location>
        <position position="113"/>
    </location>
</feature>
<protein>
    <submittedName>
        <fullName evidence="1">Transposase</fullName>
    </submittedName>
</protein>
<evidence type="ECO:0000313" key="1">
    <source>
        <dbReference type="EMBL" id="TGN38669.1"/>
    </source>
</evidence>
<gene>
    <name evidence="1" type="ORF">E4L95_21900</name>
</gene>
<evidence type="ECO:0000313" key="2">
    <source>
        <dbReference type="Proteomes" id="UP000297972"/>
    </source>
</evidence>
<dbReference type="OrthoDB" id="565387at2"/>
<dbReference type="AlphaFoldDB" id="A0A4Z1BGT6"/>